<dbReference type="AlphaFoldDB" id="A0A8J3W522"/>
<comment type="caution">
    <text evidence="1">The sequence shown here is derived from an EMBL/GenBank/DDBJ whole genome shotgun (WGS) entry which is preliminary data.</text>
</comment>
<dbReference type="Proteomes" id="UP000616724">
    <property type="component" value="Unassembled WGS sequence"/>
</dbReference>
<evidence type="ECO:0000313" key="1">
    <source>
        <dbReference type="EMBL" id="GIH76115.1"/>
    </source>
</evidence>
<keyword evidence="2" id="KW-1185">Reference proteome</keyword>
<sequence length="94" mass="10210">MTPDTALTELRTALAQRGITTVDSDVVETRAGYATLSLTRGLLIWCGPEMFRWPDVTGSRWEFHPVEDPAGAALRLADMPPPCADQPYVPAVAP</sequence>
<evidence type="ECO:0000313" key="2">
    <source>
        <dbReference type="Proteomes" id="UP000616724"/>
    </source>
</evidence>
<name>A0A8J3W522_9ACTN</name>
<proteinExistence type="predicted"/>
<protein>
    <submittedName>
        <fullName evidence="1">Uncharacterized protein</fullName>
    </submittedName>
</protein>
<accession>A0A8J3W522</accession>
<dbReference type="RefSeq" id="WP_203890729.1">
    <property type="nucleotide sequence ID" value="NZ_BOOH01000019.1"/>
</dbReference>
<reference evidence="1 2" key="1">
    <citation type="submission" date="2021-01" db="EMBL/GenBank/DDBJ databases">
        <title>Whole genome shotgun sequence of Planobispora longispora NBRC 13918.</title>
        <authorList>
            <person name="Komaki H."/>
            <person name="Tamura T."/>
        </authorList>
    </citation>
    <scope>NUCLEOTIDE SEQUENCE [LARGE SCALE GENOMIC DNA]</scope>
    <source>
        <strain evidence="1 2">NBRC 13918</strain>
    </source>
</reference>
<organism evidence="1 2">
    <name type="scientific">Planobispora longispora</name>
    <dbReference type="NCBI Taxonomy" id="28887"/>
    <lineage>
        <taxon>Bacteria</taxon>
        <taxon>Bacillati</taxon>
        <taxon>Actinomycetota</taxon>
        <taxon>Actinomycetes</taxon>
        <taxon>Streptosporangiales</taxon>
        <taxon>Streptosporangiaceae</taxon>
        <taxon>Planobispora</taxon>
    </lineage>
</organism>
<gene>
    <name evidence="1" type="ORF">Plo01_25440</name>
</gene>
<dbReference type="EMBL" id="BOOH01000019">
    <property type="protein sequence ID" value="GIH76115.1"/>
    <property type="molecule type" value="Genomic_DNA"/>
</dbReference>